<evidence type="ECO:0000313" key="5">
    <source>
        <dbReference type="Proteomes" id="UP000009027"/>
    </source>
</evidence>
<protein>
    <recommendedName>
        <fullName evidence="3">Flagellar attachment zone protein 1 conserved domain-containing protein</fullName>
    </recommendedName>
</protein>
<keyword evidence="1" id="KW-0175">Coiled coil</keyword>
<evidence type="ECO:0000256" key="1">
    <source>
        <dbReference type="SAM" id="Coils"/>
    </source>
</evidence>
<feature type="region of interest" description="Disordered" evidence="2">
    <location>
        <begin position="741"/>
        <end position="773"/>
    </location>
</feature>
<feature type="coiled-coil region" evidence="1">
    <location>
        <begin position="419"/>
        <end position="449"/>
    </location>
</feature>
<dbReference type="AlphaFoldDB" id="F9WL10"/>
<accession>F9WL10</accession>
<evidence type="ECO:0000313" key="4">
    <source>
        <dbReference type="EMBL" id="CCD18195.1"/>
    </source>
</evidence>
<dbReference type="VEuPathDB" id="TriTrypDB:TvY486_0008300"/>
<dbReference type="EMBL" id="CAEX01000574">
    <property type="protein sequence ID" value="CCD18195.1"/>
    <property type="molecule type" value="Genomic_DNA"/>
</dbReference>
<feature type="domain" description="Flagellar attachment zone protein 1 conserved" evidence="3">
    <location>
        <begin position="267"/>
        <end position="354"/>
    </location>
</feature>
<name>F9WL10_TRYVY</name>
<proteinExistence type="predicted"/>
<dbReference type="InterPro" id="IPR056614">
    <property type="entry name" value="FAZ1_cons"/>
</dbReference>
<keyword evidence="5" id="KW-1185">Reference proteome</keyword>
<evidence type="ECO:0000259" key="3">
    <source>
        <dbReference type="Pfam" id="PF23398"/>
    </source>
</evidence>
<sequence>MCRSALLSCVLSARRRPGRLMRRASVLRKLQERLAELRAEREAKAREADAQGERVAELQERLAELRAEREAKAREADAQGERVAELQERLAELRAEHEASRQLEPRSGDVQERLAELRAEREAKAREADAQGERLAELQERLAELRAEREAKAREADAQGERVAELQERLAELRAERDACFQGTDDGASILSRSLCRIAELEECVNRLKSDNDFLCSADEENSHEIDVQGNRILELESQLLQLRDENLNLRKNDVRYMPFSHVGDLVVTHHSYELGDMYDLLFKEMPESLRCAVVIDAACACGVCCDEVNVVVFSPNAYSVEFDVTHSSLISAEEIDRRLLLHPFRETRKLLEDVTILGEEGAIHCSDAVDLMRRGGFRGSDAVLSLARDELLSRVIIERATVLVMQRTFVFGFKHLVMLRARREMDLLEELEEQAIEHTDMLEKMEEMVVLLEEARQAECTARCELFAREEMVDLLRSREYDRRPRDGGQLALRDLFQRVQGDQVVSGRGAVTSTSSNVAAGTLCADLQKLNEEKAALKEELEIQSVRHKEALEALNKKIAGLMLELEEKGMEYTDTVGKLEEFVGLLEAARAAEQAALVTLEAREQELFDLQDAHDEEMRELENVVHQLEARIEELQGSACTTSPSVSAEECRVTEGGTAADRTSEMFQFMRQKLELLKREKEALLMELEAKNRQHDSALDELNRNIGGLMTDLDSRIRGCQVSATSAKELLREISLLRSVEEDEEDEDESNEDGAVECHQTPHGGDPCDS</sequence>
<dbReference type="Gene3D" id="1.10.287.1490">
    <property type="match status" value="1"/>
</dbReference>
<feature type="compositionally biased region" description="Acidic residues" evidence="2">
    <location>
        <begin position="744"/>
        <end position="758"/>
    </location>
</feature>
<dbReference type="Pfam" id="PF23398">
    <property type="entry name" value="FAZ1_cons"/>
    <property type="match status" value="1"/>
</dbReference>
<gene>
    <name evidence="4" type="ORF">TvY486_0008300</name>
</gene>
<feature type="coiled-coil region" evidence="1">
    <location>
        <begin position="522"/>
        <end position="574"/>
    </location>
</feature>
<feature type="coiled-coil region" evidence="1">
    <location>
        <begin position="20"/>
        <end position="183"/>
    </location>
</feature>
<organism evidence="4 5">
    <name type="scientific">Trypanosoma vivax (strain Y486)</name>
    <dbReference type="NCBI Taxonomy" id="1055687"/>
    <lineage>
        <taxon>Eukaryota</taxon>
        <taxon>Discoba</taxon>
        <taxon>Euglenozoa</taxon>
        <taxon>Kinetoplastea</taxon>
        <taxon>Metakinetoplastina</taxon>
        <taxon>Trypanosomatida</taxon>
        <taxon>Trypanosomatidae</taxon>
        <taxon>Trypanosoma</taxon>
        <taxon>Duttonella</taxon>
    </lineage>
</organism>
<reference evidence="4 5" key="1">
    <citation type="journal article" date="2012" name="Proc. Natl. Acad. Sci. U.S.A.">
        <title>Antigenic diversity is generated by distinct evolutionary mechanisms in African trypanosome species.</title>
        <authorList>
            <person name="Jackson A.P."/>
            <person name="Berry A."/>
            <person name="Aslett M."/>
            <person name="Allison H.C."/>
            <person name="Burton P."/>
            <person name="Vavrova-Anderson J."/>
            <person name="Brown R."/>
            <person name="Browne H."/>
            <person name="Corton N."/>
            <person name="Hauser H."/>
            <person name="Gamble J."/>
            <person name="Gilderthorp R."/>
            <person name="Marcello L."/>
            <person name="McQuillan J."/>
            <person name="Otto T.D."/>
            <person name="Quail M.A."/>
            <person name="Sanders M.J."/>
            <person name="van Tonder A."/>
            <person name="Ginger M.L."/>
            <person name="Field M.C."/>
            <person name="Barry J.D."/>
            <person name="Hertz-Fowler C."/>
            <person name="Berriman M."/>
        </authorList>
    </citation>
    <scope>NUCLEOTIDE SEQUENCE</scope>
    <source>
        <strain evidence="4 5">Y486</strain>
    </source>
</reference>
<evidence type="ECO:0000256" key="2">
    <source>
        <dbReference type="SAM" id="MobiDB-lite"/>
    </source>
</evidence>
<feature type="coiled-coil region" evidence="1">
    <location>
        <begin position="226"/>
        <end position="253"/>
    </location>
</feature>
<dbReference type="Proteomes" id="UP000009027">
    <property type="component" value="Unassembled WGS sequence"/>
</dbReference>